<keyword evidence="3" id="KW-1185">Reference proteome</keyword>
<protein>
    <submittedName>
        <fullName evidence="5">TGF-beta family profile domain-containing protein</fullName>
    </submittedName>
</protein>
<evidence type="ECO:0000256" key="2">
    <source>
        <dbReference type="SAM" id="SignalP"/>
    </source>
</evidence>
<sequence length="193" mass="22187">MNYTLLNILFLLSLIATFLLIVNGKISCLQSYNPHSTHPPTIKECPLEEDSCMVFYSKDDVLPRYGCLSKFDNISPQFMGIKCAKTTQTATCFTSKSHGYVHKIFLHRVIDLPMSLVLHNAGIEKLCCCQSNHCNYDNERIENFFLRIDDAIDDDHSHIKSPDFYVKNNSNIKSFFIPVFLLTIFLQILIFSF</sequence>
<feature type="transmembrane region" description="Helical" evidence="1">
    <location>
        <begin position="175"/>
        <end position="192"/>
    </location>
</feature>
<name>A0A0K0ENB7_STRER</name>
<evidence type="ECO:0000313" key="5">
    <source>
        <dbReference type="WBParaSite" id="TCONS_00012965.p1"/>
    </source>
</evidence>
<proteinExistence type="predicted"/>
<keyword evidence="1" id="KW-1133">Transmembrane helix</keyword>
<keyword evidence="1" id="KW-0472">Membrane</keyword>
<evidence type="ECO:0000313" key="4">
    <source>
        <dbReference type="WBParaSite" id="SSTP_0001095400.1"/>
    </source>
</evidence>
<evidence type="ECO:0000313" key="3">
    <source>
        <dbReference type="Proteomes" id="UP000035681"/>
    </source>
</evidence>
<reference evidence="4" key="1">
    <citation type="submission" date="2015-08" db="UniProtKB">
        <authorList>
            <consortium name="WormBaseParasite"/>
        </authorList>
    </citation>
    <scope>IDENTIFICATION</scope>
</reference>
<dbReference type="WBParaSite" id="TCONS_00012965.p1">
    <property type="protein sequence ID" value="TCONS_00012965.p1"/>
    <property type="gene ID" value="XLOC_008752"/>
</dbReference>
<evidence type="ECO:0000256" key="1">
    <source>
        <dbReference type="SAM" id="Phobius"/>
    </source>
</evidence>
<keyword evidence="1" id="KW-0812">Transmembrane</keyword>
<feature type="signal peptide" evidence="2">
    <location>
        <begin position="1"/>
        <end position="24"/>
    </location>
</feature>
<dbReference type="Proteomes" id="UP000035681">
    <property type="component" value="Unplaced"/>
</dbReference>
<keyword evidence="2" id="KW-0732">Signal</keyword>
<feature type="chain" id="PRO_5005328343" evidence="2">
    <location>
        <begin position="25"/>
        <end position="193"/>
    </location>
</feature>
<accession>A0A0K0ENB7</accession>
<dbReference type="WBParaSite" id="SSTP_0001095400.1">
    <property type="protein sequence ID" value="SSTP_0001095400.1"/>
    <property type="gene ID" value="SSTP_0001095400"/>
</dbReference>
<organism evidence="4">
    <name type="scientific">Strongyloides stercoralis</name>
    <name type="common">Threadworm</name>
    <dbReference type="NCBI Taxonomy" id="6248"/>
    <lineage>
        <taxon>Eukaryota</taxon>
        <taxon>Metazoa</taxon>
        <taxon>Ecdysozoa</taxon>
        <taxon>Nematoda</taxon>
        <taxon>Chromadorea</taxon>
        <taxon>Rhabditida</taxon>
        <taxon>Tylenchina</taxon>
        <taxon>Panagrolaimomorpha</taxon>
        <taxon>Strongyloidoidea</taxon>
        <taxon>Strongyloididae</taxon>
        <taxon>Strongyloides</taxon>
    </lineage>
</organism>
<dbReference type="AlphaFoldDB" id="A0A0K0ENB7"/>